<reference evidence="1" key="1">
    <citation type="submission" date="2023-03" db="EMBL/GenBank/DDBJ databases">
        <title>Massive genome expansion in bonnet fungi (Mycena s.s.) driven by repeated elements and novel gene families across ecological guilds.</title>
        <authorList>
            <consortium name="Lawrence Berkeley National Laboratory"/>
            <person name="Harder C.B."/>
            <person name="Miyauchi S."/>
            <person name="Viragh M."/>
            <person name="Kuo A."/>
            <person name="Thoen E."/>
            <person name="Andreopoulos B."/>
            <person name="Lu D."/>
            <person name="Skrede I."/>
            <person name="Drula E."/>
            <person name="Henrissat B."/>
            <person name="Morin E."/>
            <person name="Kohler A."/>
            <person name="Barry K."/>
            <person name="LaButti K."/>
            <person name="Morin E."/>
            <person name="Salamov A."/>
            <person name="Lipzen A."/>
            <person name="Mereny Z."/>
            <person name="Hegedus B."/>
            <person name="Baldrian P."/>
            <person name="Stursova M."/>
            <person name="Weitz H."/>
            <person name="Taylor A."/>
            <person name="Grigoriev I.V."/>
            <person name="Nagy L.G."/>
            <person name="Martin F."/>
            <person name="Kauserud H."/>
        </authorList>
    </citation>
    <scope>NUCLEOTIDE SEQUENCE</scope>
    <source>
        <strain evidence="1">CBHHK002</strain>
    </source>
</reference>
<dbReference type="AlphaFoldDB" id="A0AAD6ZU60"/>
<dbReference type="Proteomes" id="UP001218218">
    <property type="component" value="Unassembled WGS sequence"/>
</dbReference>
<protein>
    <submittedName>
        <fullName evidence="1">Uncharacterized protein</fullName>
    </submittedName>
</protein>
<keyword evidence="2" id="KW-1185">Reference proteome</keyword>
<name>A0AAD6ZU60_9AGAR</name>
<sequence length="141" mass="15936">MLSLSLFPFCLPLLPLPPPFRFWIFSFPCRVPHVLLLPSPSHPPIVCLARSLQIENHLRRTPAIRRVFFGHAFQTLSATTTPASVKADPAMPTDSIANCAKQPKRPAQRYNAVERARWERLNERFLTLASMLQPLAAAVRL</sequence>
<dbReference type="EMBL" id="JARIHO010000027">
    <property type="protein sequence ID" value="KAJ7339828.1"/>
    <property type="molecule type" value="Genomic_DNA"/>
</dbReference>
<evidence type="ECO:0000313" key="2">
    <source>
        <dbReference type="Proteomes" id="UP001218218"/>
    </source>
</evidence>
<organism evidence="1 2">
    <name type="scientific">Mycena albidolilacea</name>
    <dbReference type="NCBI Taxonomy" id="1033008"/>
    <lineage>
        <taxon>Eukaryota</taxon>
        <taxon>Fungi</taxon>
        <taxon>Dikarya</taxon>
        <taxon>Basidiomycota</taxon>
        <taxon>Agaricomycotina</taxon>
        <taxon>Agaricomycetes</taxon>
        <taxon>Agaricomycetidae</taxon>
        <taxon>Agaricales</taxon>
        <taxon>Marasmiineae</taxon>
        <taxon>Mycenaceae</taxon>
        <taxon>Mycena</taxon>
    </lineage>
</organism>
<gene>
    <name evidence="1" type="ORF">DFH08DRAFT_875582</name>
</gene>
<proteinExistence type="predicted"/>
<evidence type="ECO:0000313" key="1">
    <source>
        <dbReference type="EMBL" id="KAJ7339828.1"/>
    </source>
</evidence>
<accession>A0AAD6ZU60</accession>
<comment type="caution">
    <text evidence="1">The sequence shown here is derived from an EMBL/GenBank/DDBJ whole genome shotgun (WGS) entry which is preliminary data.</text>
</comment>